<keyword evidence="2 5" id="KW-0812">Transmembrane</keyword>
<dbReference type="GO" id="GO:0016020">
    <property type="term" value="C:membrane"/>
    <property type="evidence" value="ECO:0007669"/>
    <property type="project" value="UniProtKB-SubCell"/>
</dbReference>
<name>A0ABD6BZW4_9EURY</name>
<dbReference type="EMBL" id="JBHUDB010000004">
    <property type="protein sequence ID" value="MFD1570687.1"/>
    <property type="molecule type" value="Genomic_DNA"/>
</dbReference>
<dbReference type="PANTHER" id="PTHR43066">
    <property type="entry name" value="RHOMBOID-RELATED PROTEIN"/>
    <property type="match status" value="1"/>
</dbReference>
<comment type="subcellular location">
    <subcellularLocation>
        <location evidence="1">Membrane</location>
        <topology evidence="1">Multi-pass membrane protein</topology>
    </subcellularLocation>
</comment>
<dbReference type="Pfam" id="PF01694">
    <property type="entry name" value="Rhomboid"/>
    <property type="match status" value="1"/>
</dbReference>
<dbReference type="PANTHER" id="PTHR43066:SF11">
    <property type="entry name" value="PEPTIDASE S54 RHOMBOID DOMAIN-CONTAINING PROTEIN"/>
    <property type="match status" value="1"/>
</dbReference>
<comment type="caution">
    <text evidence="7">The sequence shown here is derived from an EMBL/GenBank/DDBJ whole genome shotgun (WGS) entry which is preliminary data.</text>
</comment>
<evidence type="ECO:0000256" key="1">
    <source>
        <dbReference type="ARBA" id="ARBA00004141"/>
    </source>
</evidence>
<dbReference type="GO" id="GO:0008233">
    <property type="term" value="F:peptidase activity"/>
    <property type="evidence" value="ECO:0007669"/>
    <property type="project" value="UniProtKB-KW"/>
</dbReference>
<protein>
    <submittedName>
        <fullName evidence="7">Rhomboid family intramembrane serine protease</fullName>
        <ecNumber evidence="7">3.4.21.-</ecNumber>
    </submittedName>
</protein>
<evidence type="ECO:0000256" key="3">
    <source>
        <dbReference type="ARBA" id="ARBA00022989"/>
    </source>
</evidence>
<evidence type="ECO:0000259" key="6">
    <source>
        <dbReference type="Pfam" id="PF01694"/>
    </source>
</evidence>
<dbReference type="InterPro" id="IPR035952">
    <property type="entry name" value="Rhomboid-like_sf"/>
</dbReference>
<evidence type="ECO:0000256" key="2">
    <source>
        <dbReference type="ARBA" id="ARBA00022692"/>
    </source>
</evidence>
<organism evidence="7 8">
    <name type="scientific">Halorubrum laminariae</name>
    <dbReference type="NCBI Taxonomy" id="1433523"/>
    <lineage>
        <taxon>Archaea</taxon>
        <taxon>Methanobacteriati</taxon>
        <taxon>Methanobacteriota</taxon>
        <taxon>Stenosarchaea group</taxon>
        <taxon>Halobacteria</taxon>
        <taxon>Halobacteriales</taxon>
        <taxon>Haloferacaceae</taxon>
        <taxon>Halorubrum</taxon>
    </lineage>
</organism>
<keyword evidence="7" id="KW-0645">Protease</keyword>
<gene>
    <name evidence="7" type="ORF">ACFR9T_08790</name>
</gene>
<dbReference type="RefSeq" id="WP_256416936.1">
    <property type="nucleotide sequence ID" value="NZ_JANHDL010000001.1"/>
</dbReference>
<sequence>MRATLETLAIVVLVGLIQVALRTVGIVGALALSTPLAAAPWTLATSVYAHGSISHLIANGIALLLVGPLVERRTTRPRFHAFVVGTGALAGTAQVTLGDLLGPAPAVIGLSGAVFALGGYLLAGNVVSATLFDRLRLSARTQLVLFCVLALVVTLATAAPGVALFAHAAGAFCGLVAGRLGLLDVR</sequence>
<evidence type="ECO:0000256" key="5">
    <source>
        <dbReference type="SAM" id="Phobius"/>
    </source>
</evidence>
<proteinExistence type="predicted"/>
<dbReference type="SUPFAM" id="SSF144091">
    <property type="entry name" value="Rhomboid-like"/>
    <property type="match status" value="1"/>
</dbReference>
<feature type="transmembrane region" description="Helical" evidence="5">
    <location>
        <begin position="79"/>
        <end position="97"/>
    </location>
</feature>
<reference evidence="7 8" key="1">
    <citation type="journal article" date="2019" name="Int. J. Syst. Evol. Microbiol.">
        <title>The Global Catalogue of Microorganisms (GCM) 10K type strain sequencing project: providing services to taxonomists for standard genome sequencing and annotation.</title>
        <authorList>
            <consortium name="The Broad Institute Genomics Platform"/>
            <consortium name="The Broad Institute Genome Sequencing Center for Infectious Disease"/>
            <person name="Wu L."/>
            <person name="Ma J."/>
        </authorList>
    </citation>
    <scope>NUCLEOTIDE SEQUENCE [LARGE SCALE GENOMIC DNA]</scope>
    <source>
        <strain evidence="7 8">CGMCC 1.12689</strain>
    </source>
</reference>
<dbReference type="AlphaFoldDB" id="A0ABD6BZW4"/>
<keyword evidence="7" id="KW-0378">Hydrolase</keyword>
<evidence type="ECO:0000313" key="7">
    <source>
        <dbReference type="EMBL" id="MFD1570687.1"/>
    </source>
</evidence>
<dbReference type="Proteomes" id="UP001597185">
    <property type="component" value="Unassembled WGS sequence"/>
</dbReference>
<feature type="transmembrane region" description="Helical" evidence="5">
    <location>
        <begin position="143"/>
        <end position="159"/>
    </location>
</feature>
<feature type="transmembrane region" description="Helical" evidence="5">
    <location>
        <begin position="103"/>
        <end position="123"/>
    </location>
</feature>
<feature type="transmembrane region" description="Helical" evidence="5">
    <location>
        <begin position="47"/>
        <end position="67"/>
    </location>
</feature>
<dbReference type="GO" id="GO:0006508">
    <property type="term" value="P:proteolysis"/>
    <property type="evidence" value="ECO:0007669"/>
    <property type="project" value="UniProtKB-KW"/>
</dbReference>
<keyword evidence="3 5" id="KW-1133">Transmembrane helix</keyword>
<dbReference type="InterPro" id="IPR022764">
    <property type="entry name" value="Peptidase_S54_rhomboid_dom"/>
</dbReference>
<dbReference type="EC" id="3.4.21.-" evidence="7"/>
<accession>A0ABD6BZW4</accession>
<evidence type="ECO:0000313" key="8">
    <source>
        <dbReference type="Proteomes" id="UP001597185"/>
    </source>
</evidence>
<evidence type="ECO:0000256" key="4">
    <source>
        <dbReference type="ARBA" id="ARBA00023136"/>
    </source>
</evidence>
<feature type="domain" description="Peptidase S54 rhomboid" evidence="6">
    <location>
        <begin position="40"/>
        <end position="180"/>
    </location>
</feature>
<dbReference type="Gene3D" id="1.20.1540.10">
    <property type="entry name" value="Rhomboid-like"/>
    <property type="match status" value="1"/>
</dbReference>
<keyword evidence="8" id="KW-1185">Reference proteome</keyword>
<keyword evidence="4 5" id="KW-0472">Membrane</keyword>